<feature type="compositionally biased region" description="Polar residues" evidence="1">
    <location>
        <begin position="83"/>
        <end position="101"/>
    </location>
</feature>
<dbReference type="Pfam" id="PF11304">
    <property type="entry name" value="DUF3106"/>
    <property type="match status" value="1"/>
</dbReference>
<sequence>MGNEPLLQLIGELQHMSPDQRDETFRGFDEELARASAPELEQKRQWLKLQWAALSPEQRDLLHRQVLEHWQRMSPEQREQMRQAHSSLNQQRIEPSQNSAGRQEYCPPRLSPDQRLEFHHWMRIRGGGPPQ</sequence>
<feature type="compositionally biased region" description="Basic and acidic residues" evidence="1">
    <location>
        <begin position="73"/>
        <end position="82"/>
    </location>
</feature>
<evidence type="ECO:0008006" key="4">
    <source>
        <dbReference type="Google" id="ProtNLM"/>
    </source>
</evidence>
<dbReference type="Proteomes" id="UP000742786">
    <property type="component" value="Unassembled WGS sequence"/>
</dbReference>
<accession>A0A916N8Q0</accession>
<organism evidence="2 3">
    <name type="scientific">Georgfuchsia toluolica</name>
    <dbReference type="NCBI Taxonomy" id="424218"/>
    <lineage>
        <taxon>Bacteria</taxon>
        <taxon>Pseudomonadati</taxon>
        <taxon>Pseudomonadota</taxon>
        <taxon>Betaproteobacteria</taxon>
        <taxon>Nitrosomonadales</taxon>
        <taxon>Sterolibacteriaceae</taxon>
        <taxon>Georgfuchsia</taxon>
    </lineage>
</organism>
<evidence type="ECO:0000313" key="3">
    <source>
        <dbReference type="Proteomes" id="UP000742786"/>
    </source>
</evidence>
<evidence type="ECO:0000256" key="1">
    <source>
        <dbReference type="SAM" id="MobiDB-lite"/>
    </source>
</evidence>
<protein>
    <recommendedName>
        <fullName evidence="4">DUF3106 domain-containing protein</fullName>
    </recommendedName>
</protein>
<evidence type="ECO:0000313" key="2">
    <source>
        <dbReference type="EMBL" id="CAG4882863.1"/>
    </source>
</evidence>
<dbReference type="EMBL" id="CAJQUM010000001">
    <property type="protein sequence ID" value="CAG4882863.1"/>
    <property type="molecule type" value="Genomic_DNA"/>
</dbReference>
<comment type="caution">
    <text evidence="2">The sequence shown here is derived from an EMBL/GenBank/DDBJ whole genome shotgun (WGS) entry which is preliminary data.</text>
</comment>
<keyword evidence="3" id="KW-1185">Reference proteome</keyword>
<gene>
    <name evidence="2" type="ORF">GTOL_10745</name>
</gene>
<dbReference type="InterPro" id="IPR021455">
    <property type="entry name" value="DUF3106"/>
</dbReference>
<reference evidence="2" key="1">
    <citation type="submission" date="2021-04" db="EMBL/GenBank/DDBJ databases">
        <authorList>
            <person name="Hornung B."/>
        </authorList>
    </citation>
    <scope>NUCLEOTIDE SEQUENCE</scope>
    <source>
        <strain evidence="2">G5G6</strain>
    </source>
</reference>
<proteinExistence type="predicted"/>
<dbReference type="AlphaFoldDB" id="A0A916N8Q0"/>
<name>A0A916N8Q0_9PROT</name>
<feature type="region of interest" description="Disordered" evidence="1">
    <location>
        <begin position="73"/>
        <end position="112"/>
    </location>
</feature>